<dbReference type="Proteomes" id="UP000249633">
    <property type="component" value="Unassembled WGS sequence"/>
</dbReference>
<protein>
    <submittedName>
        <fullName evidence="1">Uncharacterized protein</fullName>
    </submittedName>
</protein>
<comment type="caution">
    <text evidence="1">The sequence shown here is derived from an EMBL/GenBank/DDBJ whole genome shotgun (WGS) entry which is preliminary data.</text>
</comment>
<gene>
    <name evidence="1" type="ORF">DI603_02220</name>
</gene>
<name>A0A2W5G435_9BURK</name>
<evidence type="ECO:0000313" key="1">
    <source>
        <dbReference type="EMBL" id="PZP36789.1"/>
    </source>
</evidence>
<dbReference type="EMBL" id="QFOD01000001">
    <property type="protein sequence ID" value="PZP36789.1"/>
    <property type="molecule type" value="Genomic_DNA"/>
</dbReference>
<dbReference type="AlphaFoldDB" id="A0A2W5G435"/>
<reference evidence="1 2" key="1">
    <citation type="submission" date="2017-08" db="EMBL/GenBank/DDBJ databases">
        <title>Infants hospitalized years apart are colonized by the same room-sourced microbial strains.</title>
        <authorList>
            <person name="Brooks B."/>
            <person name="Olm M.R."/>
            <person name="Firek B.A."/>
            <person name="Baker R."/>
            <person name="Thomas B.C."/>
            <person name="Morowitz M.J."/>
            <person name="Banfield J.F."/>
        </authorList>
    </citation>
    <scope>NUCLEOTIDE SEQUENCE [LARGE SCALE GENOMIC DNA]</scope>
    <source>
        <strain evidence="1">S2_012_000_R2_81</strain>
    </source>
</reference>
<proteinExistence type="predicted"/>
<sequence length="147" mass="15946">MCHNPVNCPRRLALAQPGDMDDFGQELAHSLGRHGGLIPLAELQARLLVPAAADMGPWLQRRGLRRLAWRAQQWVPAFQLAADGLTPRADVAAVADELPVALDELGILAWFAQPNLMLDGEPPVACLDARLPAVLEAARLEYFLVSG</sequence>
<evidence type="ECO:0000313" key="2">
    <source>
        <dbReference type="Proteomes" id="UP000249633"/>
    </source>
</evidence>
<organism evidence="1 2">
    <name type="scientific">Roseateles depolymerans</name>
    <dbReference type="NCBI Taxonomy" id="76731"/>
    <lineage>
        <taxon>Bacteria</taxon>
        <taxon>Pseudomonadati</taxon>
        <taxon>Pseudomonadota</taxon>
        <taxon>Betaproteobacteria</taxon>
        <taxon>Burkholderiales</taxon>
        <taxon>Sphaerotilaceae</taxon>
        <taxon>Roseateles</taxon>
    </lineage>
</organism>
<accession>A0A2W5G435</accession>